<protein>
    <submittedName>
        <fullName evidence="1">Uncharacterized protein</fullName>
    </submittedName>
</protein>
<evidence type="ECO:0000313" key="2">
    <source>
        <dbReference type="Proteomes" id="UP000262583"/>
    </source>
</evidence>
<dbReference type="AlphaFoldDB" id="A0A2Z4Y5R4"/>
<organism evidence="1 2">
    <name type="scientific">Sumerlaea chitinivorans</name>
    <dbReference type="NCBI Taxonomy" id="2250252"/>
    <lineage>
        <taxon>Bacteria</taxon>
        <taxon>Candidatus Sumerlaeota</taxon>
        <taxon>Candidatus Sumerlaeia</taxon>
        <taxon>Candidatus Sumerlaeales</taxon>
        <taxon>Candidatus Sumerlaeaceae</taxon>
        <taxon>Candidatus Sumerlaea</taxon>
    </lineage>
</organism>
<proteinExistence type="predicted"/>
<dbReference type="Proteomes" id="UP000262583">
    <property type="component" value="Chromosome"/>
</dbReference>
<dbReference type="KEGG" id="schv:BRCON_1441"/>
<dbReference type="EMBL" id="CP030759">
    <property type="protein sequence ID" value="AXA36218.1"/>
    <property type="molecule type" value="Genomic_DNA"/>
</dbReference>
<sequence>MILYYVPNRVLDFVDIFRLSVGVGVGYGVNVRLTELAEVGLGKYESTRFGMKGRILPMYEENIDEAGVAFLGMVNGCLQRDPTEIGADLHVGVIGAQAAVSVAEAADFVVGFLMIDLQGDDLGPNPWD</sequence>
<name>A0A2Z4Y5R4_SUMC1</name>
<evidence type="ECO:0000313" key="1">
    <source>
        <dbReference type="EMBL" id="AXA36218.1"/>
    </source>
</evidence>
<accession>A0A2Z4Y5R4</accession>
<gene>
    <name evidence="1" type="ORF">BRCON_1441</name>
</gene>
<reference evidence="1 2" key="1">
    <citation type="submission" date="2018-05" db="EMBL/GenBank/DDBJ databases">
        <title>A metagenomic window into the 2 km-deep terrestrial subsurface aquifer revealed taxonomically and functionally diverse microbial community comprising novel uncultured bacterial lineages.</title>
        <authorList>
            <person name="Kadnikov V.V."/>
            <person name="Mardanov A.V."/>
            <person name="Beletsky A.V."/>
            <person name="Banks D."/>
            <person name="Pimenov N.V."/>
            <person name="Frank Y.A."/>
            <person name="Karnachuk O.V."/>
            <person name="Ravin N.V."/>
        </authorList>
    </citation>
    <scope>NUCLEOTIDE SEQUENCE [LARGE SCALE GENOMIC DNA]</scope>
    <source>
        <strain evidence="1">BY</strain>
    </source>
</reference>